<dbReference type="Proteomes" id="UP000008206">
    <property type="component" value="Plasmid Cy782202"/>
</dbReference>
<dbReference type="Gene3D" id="3.40.50.150">
    <property type="entry name" value="Vaccinia Virus protein VP39"/>
    <property type="match status" value="2"/>
</dbReference>
<dbReference type="InterPro" id="IPR013216">
    <property type="entry name" value="Methyltransf_11"/>
</dbReference>
<gene>
    <name evidence="6" type="ordered locus">Cyan7822_6540</name>
</gene>
<evidence type="ECO:0000259" key="2">
    <source>
        <dbReference type="Pfam" id="PF08241"/>
    </source>
</evidence>
<proteinExistence type="predicted"/>
<evidence type="ECO:0000256" key="1">
    <source>
        <dbReference type="ARBA" id="ARBA00022679"/>
    </source>
</evidence>
<dbReference type="Pfam" id="PF18065">
    <property type="entry name" value="PatG_C"/>
    <property type="match status" value="1"/>
</dbReference>
<dbReference type="HOGENOM" id="CLU_351876_0_0_3"/>
<feature type="domain" description="Methyltransferase" evidence="3">
    <location>
        <begin position="319"/>
        <end position="415"/>
    </location>
</feature>
<dbReference type="Pfam" id="PF18047">
    <property type="entry name" value="PatG_D"/>
    <property type="match status" value="1"/>
</dbReference>
<geneLocation type="plasmid" evidence="6 7">
    <name>Cy782202</name>
</geneLocation>
<evidence type="ECO:0000259" key="3">
    <source>
        <dbReference type="Pfam" id="PF13649"/>
    </source>
</evidence>
<evidence type="ECO:0000313" key="7">
    <source>
        <dbReference type="Proteomes" id="UP000008206"/>
    </source>
</evidence>
<dbReference type="NCBIfam" id="TIGR03895">
    <property type="entry name" value="protease_PatA"/>
    <property type="match status" value="1"/>
</dbReference>
<dbReference type="InterPro" id="IPR029063">
    <property type="entry name" value="SAM-dependent_MTases_sf"/>
</dbReference>
<dbReference type="PANTHER" id="PTHR44068">
    <property type="entry name" value="ZGC:194242"/>
    <property type="match status" value="1"/>
</dbReference>
<feature type="domain" description="Methyltransferase type 11" evidence="2">
    <location>
        <begin position="61"/>
        <end position="159"/>
    </location>
</feature>
<evidence type="ECO:0000259" key="5">
    <source>
        <dbReference type="Pfam" id="PF18065"/>
    </source>
</evidence>
<feature type="domain" description="PatG" evidence="4">
    <location>
        <begin position="529"/>
        <end position="639"/>
    </location>
</feature>
<name>E0UMX6_GLOV7</name>
<dbReference type="GO" id="GO:0032259">
    <property type="term" value="P:methylation"/>
    <property type="evidence" value="ECO:0007669"/>
    <property type="project" value="UniProtKB-KW"/>
</dbReference>
<feature type="domain" description="PatG C-terminal" evidence="5">
    <location>
        <begin position="683"/>
        <end position="795"/>
    </location>
</feature>
<dbReference type="InterPro" id="IPR040636">
    <property type="entry name" value="PatG_C"/>
</dbReference>
<keyword evidence="6" id="KW-0489">Methyltransferase</keyword>
<dbReference type="SUPFAM" id="SSF53335">
    <property type="entry name" value="S-adenosyl-L-methionine-dependent methyltransferases"/>
    <property type="match status" value="2"/>
</dbReference>
<accession>E0UMX6</accession>
<evidence type="ECO:0000313" key="6">
    <source>
        <dbReference type="EMBL" id="ADN18306.1"/>
    </source>
</evidence>
<evidence type="ECO:0000259" key="4">
    <source>
        <dbReference type="Pfam" id="PF18047"/>
    </source>
</evidence>
<protein>
    <submittedName>
        <fullName evidence="6">Methyltransferase type 11</fullName>
    </submittedName>
</protein>
<keyword evidence="1 6" id="KW-0808">Transferase</keyword>
<dbReference type="InterPro" id="IPR041698">
    <property type="entry name" value="Methyltransf_25"/>
</dbReference>
<dbReference type="Pfam" id="PF08241">
    <property type="entry name" value="Methyltransf_11"/>
    <property type="match status" value="1"/>
</dbReference>
<keyword evidence="7" id="KW-1185">Reference proteome</keyword>
<dbReference type="AlphaFoldDB" id="E0UMX6"/>
<keyword evidence="6" id="KW-0614">Plasmid</keyword>
<dbReference type="InterPro" id="IPR040483">
    <property type="entry name" value="PatG_dom"/>
</dbReference>
<dbReference type="CDD" id="cd02440">
    <property type="entry name" value="AdoMet_MTases"/>
    <property type="match status" value="2"/>
</dbReference>
<dbReference type="InterPro" id="IPR023830">
    <property type="entry name" value="Peptidase_S8A_PatG"/>
</dbReference>
<dbReference type="InterPro" id="IPR050447">
    <property type="entry name" value="Erg6_SMT_methyltransf"/>
</dbReference>
<dbReference type="GO" id="GO:0008757">
    <property type="term" value="F:S-adenosylmethionine-dependent methyltransferase activity"/>
    <property type="evidence" value="ECO:0007669"/>
    <property type="project" value="InterPro"/>
</dbReference>
<dbReference type="RefSeq" id="WP_013335048.1">
    <property type="nucleotide sequence ID" value="NC_014534.1"/>
</dbReference>
<dbReference type="EMBL" id="CP002200">
    <property type="protein sequence ID" value="ADN18306.1"/>
    <property type="molecule type" value="Genomic_DNA"/>
</dbReference>
<dbReference type="Pfam" id="PF13649">
    <property type="entry name" value="Methyltransf_25"/>
    <property type="match status" value="1"/>
</dbReference>
<dbReference type="KEGG" id="cyj:Cyan7822_6540"/>
<dbReference type="OrthoDB" id="419094at2"/>
<organism evidence="6 7">
    <name type="scientific">Gloeothece verrucosa (strain PCC 7822)</name>
    <name type="common">Cyanothece sp. (strain PCC 7822)</name>
    <dbReference type="NCBI Taxonomy" id="497965"/>
    <lineage>
        <taxon>Bacteria</taxon>
        <taxon>Bacillati</taxon>
        <taxon>Cyanobacteriota</taxon>
        <taxon>Cyanophyceae</taxon>
        <taxon>Oscillatoriophycideae</taxon>
        <taxon>Chroococcales</taxon>
        <taxon>Aphanothecaceae</taxon>
        <taxon>Gloeothece</taxon>
        <taxon>Gloeothece verrucosa</taxon>
    </lineage>
</organism>
<sequence>MENLTNSNQTYAPPDSHIQSVGDWYNRLPINHSKVVSDNWARFHNMDLARRAGIKPGDYVLDAGCGVGIPAIHFAQEFPGTRIEGMTLSEVEADEARRRVEIAGLSDRIIIRVGDFHHLPFPDGIFDLAFYNDSIKYSNNLPLAFREVYRALHPGGRIYMTDHVSREPPLTEQQQQELAKFNRDFRCYICPLSQLGKVAQESGFVDIQLGDMTGQLPTQDVRKIWVDVQSPSGAMYYGEIKATKPAPTVRKTQTILPASYPHPDPHVQKIKTLYDATPVPCDRATLQSTTWADYSDKDASKDHNLYYTQQAGIKSGDYILDAGCGIGGPAIDIASTTPSTLIEAINLSSEQVKQARIQVAQAGLSDRIRVTEADLHSIPFQYGVFDVVLMLESLGYSKTRPKALREAYRALRPGGSLYIKDLFCKEGLLSHQEQQDLSQFQPRHLYHTPPLSQAAEEVRLVGFEDVNWKDISETVNFDKFLDFIARNGGFQNLPLIAGEIRAKKPKTFSYVTPSQGLEIPAQSKTSRLVYALGTLGYDFGTEAWRDSFKQLMPGLEIDGTVVPANPYDARQMVDYLFDNPSEAKSLIWTLNLELTPIYAIEPIEAFASDVYETLQLMLTGEVEPEDSENYIERVSIPARLTSRTVKLFSGQIVPVIEPENIRGMYGWNVNRLVRSALETVEVDEQRVRRTLSSFLNRIYYDLRNWGQTDRDRALNFAATNAFQAASTFAEAVVTGYELDTIEVYKSAYCRYDSNCWDVKLKFFDPENKERARKIIRFTIDVKDIMPVTLGEVRSWSAPN</sequence>
<reference evidence="7" key="1">
    <citation type="journal article" date="2011" name="MBio">
        <title>Novel metabolic attributes of the genus Cyanothece, comprising a group of unicellular nitrogen-fixing Cyanobacteria.</title>
        <authorList>
            <person name="Bandyopadhyay A."/>
            <person name="Elvitigala T."/>
            <person name="Welsh E."/>
            <person name="Stockel J."/>
            <person name="Liberton M."/>
            <person name="Min H."/>
            <person name="Sherman L.A."/>
            <person name="Pakrasi H.B."/>
        </authorList>
    </citation>
    <scope>NUCLEOTIDE SEQUENCE [LARGE SCALE GENOMIC DNA]</scope>
    <source>
        <strain evidence="7">PCC 7822</strain>
        <plasmid evidence="7">Cy782202</plasmid>
    </source>
</reference>
<dbReference type="PANTHER" id="PTHR44068:SF11">
    <property type="entry name" value="GERANYL DIPHOSPHATE 2-C-METHYLTRANSFERASE"/>
    <property type="match status" value="1"/>
</dbReference>